<accession>A0A552UXF3</accession>
<dbReference type="OrthoDB" id="9792687at2"/>
<dbReference type="AlphaFoldDB" id="A0A552UXF3"/>
<dbReference type="Pfam" id="PF06414">
    <property type="entry name" value="Zeta_toxin"/>
    <property type="match status" value="1"/>
</dbReference>
<dbReference type="GO" id="GO:0005524">
    <property type="term" value="F:ATP binding"/>
    <property type="evidence" value="ECO:0007669"/>
    <property type="project" value="UniProtKB-KW"/>
</dbReference>
<evidence type="ECO:0000313" key="10">
    <source>
        <dbReference type="Proteomes" id="UP000319424"/>
    </source>
</evidence>
<evidence type="ECO:0000313" key="9">
    <source>
        <dbReference type="EMBL" id="TRW22887.1"/>
    </source>
</evidence>
<sequence>MDIANFTQIEFNNKYEEIYKSAISGIKSEIHPKAYILGGQPGAGKSRLNQHIKYFNDNNVAIINGDEYRKYHPHFREILDYYGDDFPKYTSEFSSRITQRLIEDLSDKKYNLSIEGTLRTSSVPLNTCRILKEKNYNVSLYIMATKDKISYLSTQLRYYNFKSKEMVSRATPKEHHDMVFNSICTNLNEIEKSKKFDNICIFDRQLNIIYDSVVEDTSATEKLSNFYKKDYSKYEIDSINGIINQLLEYTNKDFSEYVIPKLQEKVKQQYPENVRPSMIRRLKEKHNILNSDKKLDKAIDEKDQDKLKTNYENER</sequence>
<keyword evidence="4" id="KW-0067">ATP-binding</keyword>
<dbReference type="Proteomes" id="UP000319424">
    <property type="component" value="Unassembled WGS sequence"/>
</dbReference>
<evidence type="ECO:0000256" key="2">
    <source>
        <dbReference type="ARBA" id="ARBA00011963"/>
    </source>
</evidence>
<organism evidence="9 10">
    <name type="scientific">Criibacterium bergeronii</name>
    <dbReference type="NCBI Taxonomy" id="1871336"/>
    <lineage>
        <taxon>Bacteria</taxon>
        <taxon>Bacillati</taxon>
        <taxon>Bacillota</taxon>
        <taxon>Clostridia</taxon>
        <taxon>Peptostreptococcales</taxon>
        <taxon>Filifactoraceae</taxon>
        <taxon>Criibacterium</taxon>
    </lineage>
</organism>
<feature type="region of interest" description="Disordered" evidence="7">
    <location>
        <begin position="293"/>
        <end position="315"/>
    </location>
</feature>
<reference evidence="9 10" key="1">
    <citation type="submission" date="2019-07" db="EMBL/GenBank/DDBJ databases">
        <title>Criibacterium bergeronii gen. nov., sp. nov. isolated from human clinical samples.</title>
        <authorList>
            <person name="Maheux A.F."/>
            <person name="Boudreau D.K."/>
            <person name="Berube E."/>
            <person name="Brodeur S."/>
            <person name="Bernard K.A."/>
            <person name="Abed J.Y."/>
            <person name="Ducrey E."/>
            <person name="Guay E.F."/>
            <person name="Raymond F."/>
            <person name="Corbeil J."/>
            <person name="Domingo M.-C."/>
            <person name="Roy P.H."/>
            <person name="Boissinot M."/>
            <person name="Tocheva E.I."/>
            <person name="Omar R.F."/>
        </authorList>
    </citation>
    <scope>NUCLEOTIDE SEQUENCE [LARGE SCALE GENOMIC DNA]</scope>
    <source>
        <strain evidence="9 10">CCRI-24246</strain>
    </source>
</reference>
<dbReference type="GO" id="GO:0016301">
    <property type="term" value="F:kinase activity"/>
    <property type="evidence" value="ECO:0007669"/>
    <property type="project" value="InterPro"/>
</dbReference>
<comment type="catalytic activity">
    <reaction evidence="6">
        <text>UDP-N-acetyl-alpha-D-glucosamine + ATP = UDP-N-acetyl-alpha-D-glucosamine 3'-phosphate + ADP + H(+)</text>
        <dbReference type="Rhea" id="RHEA:32671"/>
        <dbReference type="ChEBI" id="CHEBI:15378"/>
        <dbReference type="ChEBI" id="CHEBI:30616"/>
        <dbReference type="ChEBI" id="CHEBI:57705"/>
        <dbReference type="ChEBI" id="CHEBI:64353"/>
        <dbReference type="ChEBI" id="CHEBI:456216"/>
        <dbReference type="EC" id="2.7.1.176"/>
    </reaction>
</comment>
<proteinExistence type="inferred from homology"/>
<dbReference type="EC" id="2.7.1.176" evidence="2"/>
<dbReference type="InterPro" id="IPR027417">
    <property type="entry name" value="P-loop_NTPase"/>
</dbReference>
<dbReference type="EMBL" id="VJXW01000023">
    <property type="protein sequence ID" value="TRW22887.1"/>
    <property type="molecule type" value="Genomic_DNA"/>
</dbReference>
<name>A0A552UXF3_9FIRM</name>
<evidence type="ECO:0000256" key="3">
    <source>
        <dbReference type="ARBA" id="ARBA00022741"/>
    </source>
</evidence>
<dbReference type="SUPFAM" id="SSF52540">
    <property type="entry name" value="P-loop containing nucleoside triphosphate hydrolases"/>
    <property type="match status" value="2"/>
</dbReference>
<comment type="similarity">
    <text evidence="1">Belongs to the zeta toxin family.</text>
</comment>
<gene>
    <name evidence="9" type="ORF">FL857_10785</name>
</gene>
<evidence type="ECO:0000259" key="8">
    <source>
        <dbReference type="Pfam" id="PF06414"/>
    </source>
</evidence>
<dbReference type="RefSeq" id="WP_144398806.1">
    <property type="nucleotide sequence ID" value="NZ_VJXW01000023.1"/>
</dbReference>
<evidence type="ECO:0000256" key="1">
    <source>
        <dbReference type="ARBA" id="ARBA00009104"/>
    </source>
</evidence>
<dbReference type="Gene3D" id="3.40.50.300">
    <property type="entry name" value="P-loop containing nucleotide triphosphate hydrolases"/>
    <property type="match status" value="1"/>
</dbReference>
<protein>
    <recommendedName>
        <fullName evidence="5">UDP-N-acetylglucosamine kinase</fullName>
        <ecNumber evidence="2">2.7.1.176</ecNumber>
    </recommendedName>
    <alternativeName>
        <fullName evidence="5">UDP-N-acetylglucosamine kinase</fullName>
    </alternativeName>
</protein>
<comment type="caution">
    <text evidence="9">The sequence shown here is derived from an EMBL/GenBank/DDBJ whole genome shotgun (WGS) entry which is preliminary data.</text>
</comment>
<evidence type="ECO:0000256" key="7">
    <source>
        <dbReference type="SAM" id="MobiDB-lite"/>
    </source>
</evidence>
<feature type="domain" description="Zeta toxin" evidence="8">
    <location>
        <begin position="26"/>
        <end position="212"/>
    </location>
</feature>
<evidence type="ECO:0000256" key="6">
    <source>
        <dbReference type="ARBA" id="ARBA00048178"/>
    </source>
</evidence>
<evidence type="ECO:0000256" key="5">
    <source>
        <dbReference type="ARBA" id="ARBA00032897"/>
    </source>
</evidence>
<dbReference type="InterPro" id="IPR010488">
    <property type="entry name" value="Zeta_toxin_domain"/>
</dbReference>
<evidence type="ECO:0000256" key="4">
    <source>
        <dbReference type="ARBA" id="ARBA00022840"/>
    </source>
</evidence>
<keyword evidence="3" id="KW-0547">Nucleotide-binding</keyword>